<name>A0A7J8VHA3_9ROSI</name>
<feature type="compositionally biased region" description="Basic and acidic residues" evidence="1">
    <location>
        <begin position="48"/>
        <end position="69"/>
    </location>
</feature>
<feature type="region of interest" description="Disordered" evidence="1">
    <location>
        <begin position="45"/>
        <end position="76"/>
    </location>
</feature>
<evidence type="ECO:0000256" key="1">
    <source>
        <dbReference type="SAM" id="MobiDB-lite"/>
    </source>
</evidence>
<accession>A0A7J8VHA3</accession>
<dbReference type="OrthoDB" id="1020431at2759"/>
<protein>
    <submittedName>
        <fullName evidence="2">Uncharacterized protein</fullName>
    </submittedName>
</protein>
<organism evidence="2 3">
    <name type="scientific">Gossypium klotzschianum</name>
    <dbReference type="NCBI Taxonomy" id="34286"/>
    <lineage>
        <taxon>Eukaryota</taxon>
        <taxon>Viridiplantae</taxon>
        <taxon>Streptophyta</taxon>
        <taxon>Embryophyta</taxon>
        <taxon>Tracheophyta</taxon>
        <taxon>Spermatophyta</taxon>
        <taxon>Magnoliopsida</taxon>
        <taxon>eudicotyledons</taxon>
        <taxon>Gunneridae</taxon>
        <taxon>Pentapetalae</taxon>
        <taxon>rosids</taxon>
        <taxon>malvids</taxon>
        <taxon>Malvales</taxon>
        <taxon>Malvaceae</taxon>
        <taxon>Malvoideae</taxon>
        <taxon>Gossypium</taxon>
    </lineage>
</organism>
<comment type="caution">
    <text evidence="2">The sequence shown here is derived from an EMBL/GenBank/DDBJ whole genome shotgun (WGS) entry which is preliminary data.</text>
</comment>
<reference evidence="2 3" key="1">
    <citation type="journal article" date="2019" name="Genome Biol. Evol.">
        <title>Insights into the evolution of the New World diploid cottons (Gossypium, subgenus Houzingenia) based on genome sequencing.</title>
        <authorList>
            <person name="Grover C.E."/>
            <person name="Arick M.A. 2nd"/>
            <person name="Thrash A."/>
            <person name="Conover J.L."/>
            <person name="Sanders W.S."/>
            <person name="Peterson D.G."/>
            <person name="Frelichowski J.E."/>
            <person name="Scheffler J.A."/>
            <person name="Scheffler B.E."/>
            <person name="Wendel J.F."/>
        </authorList>
    </citation>
    <scope>NUCLEOTIDE SEQUENCE [LARGE SCALE GENOMIC DNA]</scope>
    <source>
        <strain evidence="2">57</strain>
        <tissue evidence="2">Leaf</tissue>
    </source>
</reference>
<evidence type="ECO:0000313" key="2">
    <source>
        <dbReference type="EMBL" id="MBA0661930.1"/>
    </source>
</evidence>
<proteinExistence type="predicted"/>
<gene>
    <name evidence="2" type="ORF">Goklo_006154</name>
</gene>
<dbReference type="EMBL" id="JABFAB010000010">
    <property type="protein sequence ID" value="MBA0661930.1"/>
    <property type="molecule type" value="Genomic_DNA"/>
</dbReference>
<sequence>MDVDVQKLEAERLKKWKNKVEEDLDSLKTDYKKLRVSMRTAGLGKTSDQWRQEIQEERSKADRWERKAQETQAQKEGLERQMLETQNHQAELKARIVELERSLTRYRGRNTMIEIQNRDYIMGEAVSQIREVADHL</sequence>
<evidence type="ECO:0000313" key="3">
    <source>
        <dbReference type="Proteomes" id="UP000593573"/>
    </source>
</evidence>
<keyword evidence="3" id="KW-1185">Reference proteome</keyword>
<dbReference type="AlphaFoldDB" id="A0A7J8VHA3"/>
<dbReference type="Proteomes" id="UP000593573">
    <property type="component" value="Unassembled WGS sequence"/>
</dbReference>